<keyword evidence="8 11" id="KW-1015">Disulfide bond</keyword>
<organism evidence="13 14">
    <name type="scientific">Marssonina brunnea f. sp. multigermtubi (strain MB_m1)</name>
    <name type="common">Marssonina leaf spot fungus</name>
    <dbReference type="NCBI Taxonomy" id="1072389"/>
    <lineage>
        <taxon>Eukaryota</taxon>
        <taxon>Fungi</taxon>
        <taxon>Dikarya</taxon>
        <taxon>Ascomycota</taxon>
        <taxon>Pezizomycotina</taxon>
        <taxon>Leotiomycetes</taxon>
        <taxon>Helotiales</taxon>
        <taxon>Drepanopezizaceae</taxon>
        <taxon>Drepanopeziza</taxon>
    </lineage>
</organism>
<dbReference type="EMBL" id="JH921430">
    <property type="protein sequence ID" value="EKD19795.1"/>
    <property type="molecule type" value="Genomic_DNA"/>
</dbReference>
<dbReference type="InterPro" id="IPR000675">
    <property type="entry name" value="Cutinase/axe"/>
</dbReference>
<evidence type="ECO:0000313" key="13">
    <source>
        <dbReference type="EMBL" id="EKD19795.1"/>
    </source>
</evidence>
<keyword evidence="14" id="KW-1185">Reference proteome</keyword>
<keyword evidence="4" id="KW-0719">Serine esterase</keyword>
<evidence type="ECO:0000256" key="12">
    <source>
        <dbReference type="SAM" id="SignalP"/>
    </source>
</evidence>
<evidence type="ECO:0000256" key="7">
    <source>
        <dbReference type="ARBA" id="ARBA00022801"/>
    </source>
</evidence>
<feature type="disulfide bond" evidence="11">
    <location>
        <begin position="220"/>
        <end position="227"/>
    </location>
</feature>
<dbReference type="InterPro" id="IPR029058">
    <property type="entry name" value="AB_hydrolase_fold"/>
</dbReference>
<dbReference type="PROSITE" id="PS00931">
    <property type="entry name" value="CUTINASE_2"/>
    <property type="match status" value="1"/>
</dbReference>
<evidence type="ECO:0000313" key="14">
    <source>
        <dbReference type="Proteomes" id="UP000006753"/>
    </source>
</evidence>
<proteinExistence type="inferred from homology"/>
<comment type="subcellular location">
    <subcellularLocation>
        <location evidence="1">Secreted</location>
    </subcellularLocation>
</comment>
<feature type="signal peptide" evidence="12">
    <location>
        <begin position="1"/>
        <end position="26"/>
    </location>
</feature>
<sequence>MTFPLNLLLVIASVVIIFSIPASVQADRSFSLKDLGGGNDIGDVIRGVLGANSSLASGLGAFLGDHGSVIYQNGLRNKKTNQTICPRMSVIFARGTNEPGNVGFLAGPAFFAAIGEYMNGTNQLAIQGVDYEAQPAGFFAGGSQKGAAKMASLINSTLLACPTTPLLVSGYSQGAQLVHLATSSLPNTTTSRITSIVMFGDPQNGTAISGVDGSRVMTVCHAGDDICKGGAKVTADHLSYSKDASAAAMWAMGSVANLGITSMRMIDLIKVGRAIG</sequence>
<accession>K1WQ90</accession>
<feature type="chain" id="PRO_5003853073" description="cutinase" evidence="12">
    <location>
        <begin position="27"/>
        <end position="276"/>
    </location>
</feature>
<evidence type="ECO:0000256" key="8">
    <source>
        <dbReference type="ARBA" id="ARBA00023157"/>
    </source>
</evidence>
<dbReference type="Pfam" id="PF01083">
    <property type="entry name" value="Cutinase"/>
    <property type="match status" value="1"/>
</dbReference>
<feature type="disulfide bond" evidence="11">
    <location>
        <begin position="85"/>
        <end position="161"/>
    </location>
</feature>
<dbReference type="SUPFAM" id="SSF53474">
    <property type="entry name" value="alpha/beta-Hydrolases"/>
    <property type="match status" value="1"/>
</dbReference>
<keyword evidence="7" id="KW-0378">Hydrolase</keyword>
<keyword evidence="5" id="KW-0964">Secreted</keyword>
<dbReference type="PANTHER" id="PTHR48250:SF3">
    <property type="entry name" value="CUTINASE 1-RELATED"/>
    <property type="match status" value="1"/>
</dbReference>
<dbReference type="eggNOG" id="ENOG502S3AW">
    <property type="taxonomic scope" value="Eukaryota"/>
</dbReference>
<reference evidence="13 14" key="1">
    <citation type="journal article" date="2012" name="BMC Genomics">
        <title>Sequencing the genome of Marssonina brunnea reveals fungus-poplar co-evolution.</title>
        <authorList>
            <person name="Zhu S."/>
            <person name="Cao Y.-Z."/>
            <person name="Jiang C."/>
            <person name="Tan B.-Y."/>
            <person name="Wang Z."/>
            <person name="Feng S."/>
            <person name="Zhang L."/>
            <person name="Su X.-H."/>
            <person name="Brejova B."/>
            <person name="Vinar T."/>
            <person name="Xu M."/>
            <person name="Wang M.-X."/>
            <person name="Zhang S.-G."/>
            <person name="Huang M.-R."/>
            <person name="Wu R."/>
            <person name="Zhou Y."/>
        </authorList>
    </citation>
    <scope>NUCLEOTIDE SEQUENCE [LARGE SCALE GENOMIC DNA]</scope>
    <source>
        <strain evidence="13 14">MB_m1</strain>
    </source>
</reference>
<gene>
    <name evidence="13" type="ORF">MBM_01747</name>
</gene>
<evidence type="ECO:0000256" key="3">
    <source>
        <dbReference type="ARBA" id="ARBA00013095"/>
    </source>
</evidence>
<name>K1WQ90_MARBU</name>
<evidence type="ECO:0000256" key="4">
    <source>
        <dbReference type="ARBA" id="ARBA00022487"/>
    </source>
</evidence>
<evidence type="ECO:0000256" key="2">
    <source>
        <dbReference type="ARBA" id="ARBA00007534"/>
    </source>
</evidence>
<evidence type="ECO:0000256" key="10">
    <source>
        <dbReference type="PIRSR" id="PIRSR611150-1"/>
    </source>
</evidence>
<dbReference type="InterPro" id="IPR043579">
    <property type="entry name" value="CUTINASE_2"/>
</dbReference>
<dbReference type="HOGENOM" id="CLU_040058_2_1_1"/>
<dbReference type="PRINTS" id="PR00129">
    <property type="entry name" value="CUTINASE"/>
</dbReference>
<evidence type="ECO:0000256" key="6">
    <source>
        <dbReference type="ARBA" id="ARBA00022729"/>
    </source>
</evidence>
<dbReference type="OMA" id="TICPRMS"/>
<keyword evidence="6 12" id="KW-0732">Signal</keyword>
<dbReference type="SMART" id="SM01110">
    <property type="entry name" value="Cutinase"/>
    <property type="match status" value="1"/>
</dbReference>
<comment type="similarity">
    <text evidence="2">Belongs to the cutinase family.</text>
</comment>
<dbReference type="OrthoDB" id="2975078at2759"/>
<dbReference type="InterPro" id="IPR011150">
    <property type="entry name" value="Cutinase_monf"/>
</dbReference>
<comment type="catalytic activity">
    <reaction evidence="9">
        <text>cutin + H2O = cutin monomers.</text>
        <dbReference type="EC" id="3.1.1.74"/>
    </reaction>
</comment>
<evidence type="ECO:0000256" key="5">
    <source>
        <dbReference type="ARBA" id="ARBA00022525"/>
    </source>
</evidence>
<dbReference type="GO" id="GO:0005576">
    <property type="term" value="C:extracellular region"/>
    <property type="evidence" value="ECO:0007669"/>
    <property type="project" value="UniProtKB-SubCell"/>
</dbReference>
<evidence type="ECO:0000256" key="11">
    <source>
        <dbReference type="PIRSR" id="PIRSR611150-2"/>
    </source>
</evidence>
<dbReference type="Gene3D" id="3.40.50.1820">
    <property type="entry name" value="alpha/beta hydrolase"/>
    <property type="match status" value="1"/>
</dbReference>
<dbReference type="EC" id="3.1.1.74" evidence="3"/>
<dbReference type="KEGG" id="mbe:MBM_01747"/>
<dbReference type="GeneID" id="18757682"/>
<feature type="active site" description="Proton donor/acceptor" evidence="10">
    <location>
        <position position="237"/>
    </location>
</feature>
<evidence type="ECO:0000256" key="1">
    <source>
        <dbReference type="ARBA" id="ARBA00004613"/>
    </source>
</evidence>
<evidence type="ECO:0000256" key="9">
    <source>
        <dbReference type="ARBA" id="ARBA00034045"/>
    </source>
</evidence>
<dbReference type="InParanoid" id="K1WQ90"/>
<dbReference type="AlphaFoldDB" id="K1WQ90"/>
<dbReference type="PANTHER" id="PTHR48250">
    <property type="entry name" value="CUTINASE 2-RELATED"/>
    <property type="match status" value="1"/>
</dbReference>
<dbReference type="GO" id="GO:0016052">
    <property type="term" value="P:carbohydrate catabolic process"/>
    <property type="evidence" value="ECO:0007669"/>
    <property type="project" value="TreeGrafter"/>
</dbReference>
<protein>
    <recommendedName>
        <fullName evidence="3">cutinase</fullName>
        <ecNumber evidence="3">3.1.1.74</ecNumber>
    </recommendedName>
</protein>
<dbReference type="GO" id="GO:0050525">
    <property type="term" value="F:cutinase activity"/>
    <property type="evidence" value="ECO:0007669"/>
    <property type="project" value="UniProtKB-EC"/>
</dbReference>
<dbReference type="Proteomes" id="UP000006753">
    <property type="component" value="Unassembled WGS sequence"/>
</dbReference>
<feature type="active site" evidence="10">
    <location>
        <position position="224"/>
    </location>
</feature>
<feature type="active site" description="Nucleophile" evidence="10">
    <location>
        <position position="172"/>
    </location>
</feature>